<protein>
    <submittedName>
        <fullName evidence="9">Phosphoglucomutase</fullName>
    </submittedName>
</protein>
<comment type="caution">
    <text evidence="9">The sequence shown here is derived from an EMBL/GenBank/DDBJ whole genome shotgun (WGS) entry which is preliminary data.</text>
</comment>
<dbReference type="InterPro" id="IPR005845">
    <property type="entry name" value="A-D-PHexomutase_a/b/a-II"/>
</dbReference>
<dbReference type="GO" id="GO:0005975">
    <property type="term" value="P:carbohydrate metabolic process"/>
    <property type="evidence" value="ECO:0007669"/>
    <property type="project" value="InterPro"/>
</dbReference>
<dbReference type="PANTHER" id="PTHR22573:SF2">
    <property type="entry name" value="PHOSPHOGLUCOMUTASE"/>
    <property type="match status" value="1"/>
</dbReference>
<dbReference type="Proteomes" id="UP000015354">
    <property type="component" value="Unassembled WGS sequence"/>
</dbReference>
<dbReference type="InterPro" id="IPR005841">
    <property type="entry name" value="Alpha-D-phosphohexomutase_SF"/>
</dbReference>
<dbReference type="InterPro" id="IPR045244">
    <property type="entry name" value="PGM"/>
</dbReference>
<dbReference type="Pfam" id="PF02880">
    <property type="entry name" value="PGM_PMM_III"/>
    <property type="match status" value="1"/>
</dbReference>
<evidence type="ECO:0000313" key="9">
    <source>
        <dbReference type="EMBL" id="EPY27731.1"/>
    </source>
</evidence>
<dbReference type="InterPro" id="IPR036900">
    <property type="entry name" value="A-D-PHexomutase_C_sf"/>
</dbReference>
<evidence type="ECO:0000256" key="5">
    <source>
        <dbReference type="ARBA" id="ARBA00022842"/>
    </source>
</evidence>
<dbReference type="InterPro" id="IPR005846">
    <property type="entry name" value="A-D-PHexomutase_a/b/a-III"/>
</dbReference>
<evidence type="ECO:0000256" key="3">
    <source>
        <dbReference type="ARBA" id="ARBA00022553"/>
    </source>
</evidence>
<dbReference type="Gene3D" id="3.30.310.50">
    <property type="entry name" value="Alpha-D-phosphohexomutase, C-terminal domain"/>
    <property type="match status" value="1"/>
</dbReference>
<dbReference type="SUPFAM" id="SSF53738">
    <property type="entry name" value="Phosphoglucomutase, first 3 domains"/>
    <property type="match status" value="2"/>
</dbReference>
<dbReference type="PANTHER" id="PTHR22573">
    <property type="entry name" value="PHOSPHOHEXOMUTASE FAMILY MEMBER"/>
    <property type="match status" value="1"/>
</dbReference>
<evidence type="ECO:0000259" key="7">
    <source>
        <dbReference type="Pfam" id="PF02879"/>
    </source>
</evidence>
<dbReference type="GO" id="GO:0005829">
    <property type="term" value="C:cytosol"/>
    <property type="evidence" value="ECO:0007669"/>
    <property type="project" value="TreeGrafter"/>
</dbReference>
<dbReference type="SUPFAM" id="SSF55957">
    <property type="entry name" value="Phosphoglucomutase, C-terminal domain"/>
    <property type="match status" value="1"/>
</dbReference>
<evidence type="ECO:0000256" key="1">
    <source>
        <dbReference type="ARBA" id="ARBA00001946"/>
    </source>
</evidence>
<evidence type="ECO:0000259" key="8">
    <source>
        <dbReference type="Pfam" id="PF02880"/>
    </source>
</evidence>
<keyword evidence="5" id="KW-0460">Magnesium</keyword>
<dbReference type="EMBL" id="ATMH01005604">
    <property type="protein sequence ID" value="EPY27731.1"/>
    <property type="molecule type" value="Genomic_DNA"/>
</dbReference>
<dbReference type="Gene3D" id="3.40.120.10">
    <property type="entry name" value="Alpha-D-Glucose-1,6-Bisphosphate, subunit A, domain 3"/>
    <property type="match status" value="2"/>
</dbReference>
<keyword evidence="6" id="KW-0413">Isomerase</keyword>
<dbReference type="GO" id="GO:0004614">
    <property type="term" value="F:phosphoglucomutase activity"/>
    <property type="evidence" value="ECO:0007669"/>
    <property type="project" value="InterPro"/>
</dbReference>
<gene>
    <name evidence="9" type="ORF">STCU_05604</name>
</gene>
<dbReference type="FunFam" id="3.30.310.50:FF:000002">
    <property type="entry name" value="Phosphoglucomutase 5"/>
    <property type="match status" value="1"/>
</dbReference>
<comment type="cofactor">
    <cofactor evidence="1">
        <name>Mg(2+)</name>
        <dbReference type="ChEBI" id="CHEBI:18420"/>
    </cofactor>
</comment>
<dbReference type="PRINTS" id="PR00509">
    <property type="entry name" value="PGMPMM"/>
</dbReference>
<comment type="similarity">
    <text evidence="2">Belongs to the phosphohexose mutase family.</text>
</comment>
<dbReference type="GO" id="GO:0046872">
    <property type="term" value="F:metal ion binding"/>
    <property type="evidence" value="ECO:0007669"/>
    <property type="project" value="UniProtKB-KW"/>
</dbReference>
<evidence type="ECO:0000256" key="6">
    <source>
        <dbReference type="ARBA" id="ARBA00023235"/>
    </source>
</evidence>
<dbReference type="FunFam" id="3.40.120.10:FF:000004">
    <property type="entry name" value="Phosphoglucomutase 5"/>
    <property type="match status" value="1"/>
</dbReference>
<dbReference type="Pfam" id="PF24947">
    <property type="entry name" value="PGM1_C_vert_fung"/>
    <property type="match status" value="1"/>
</dbReference>
<proteinExistence type="inferred from homology"/>
<keyword evidence="10" id="KW-1185">Reference proteome</keyword>
<dbReference type="AlphaFoldDB" id="S9VKW8"/>
<evidence type="ECO:0000313" key="10">
    <source>
        <dbReference type="Proteomes" id="UP000015354"/>
    </source>
</evidence>
<organism evidence="9 10">
    <name type="scientific">Strigomonas culicis</name>
    <dbReference type="NCBI Taxonomy" id="28005"/>
    <lineage>
        <taxon>Eukaryota</taxon>
        <taxon>Discoba</taxon>
        <taxon>Euglenozoa</taxon>
        <taxon>Kinetoplastea</taxon>
        <taxon>Metakinetoplastina</taxon>
        <taxon>Trypanosomatida</taxon>
        <taxon>Trypanosomatidae</taxon>
        <taxon>Strigomonadinae</taxon>
        <taxon>Strigomonas</taxon>
    </lineage>
</organism>
<sequence length="391" mass="41535">MQEIFDFAALRRLLQRPDFTLRLDGMHGASGPYVRRIFHECLGVPLACLLRTDPLPDFGGCHPDPNLTYAADLVRAMGLGPDGSACAAALGAEVPSFGAAFDGDADRNMVVGARFFVNPSDALAVLAANADAVPFFRRAGGLRAVARSMPTSGAVDRVAAAKGLRCFEVPTGWKYFGNLMDSHDVFGGTDYTPLLCGEESFGTGSSHMREKDGVWAVLFWLSVLAARNTDPAAALVGVQAVVEAHWRTYGRNYYSRYDYEGVTPEAAAAVMARVERTRPADVPALNGQPCVAVDSFAYTDPVDHTVSANQGLRVRFADGSRFVLRLSGTGSSGATVRLYLEQYMGPGDVAAGLERGALPAASAALRDLVGIALRVTDLGPLTGREAPTVIT</sequence>
<evidence type="ECO:0000256" key="4">
    <source>
        <dbReference type="ARBA" id="ARBA00022723"/>
    </source>
</evidence>
<name>S9VKW8_9TRYP</name>
<keyword evidence="3" id="KW-0597">Phosphoprotein</keyword>
<feature type="domain" description="Alpha-D-phosphohexomutase alpha/beta/alpha" evidence="7">
    <location>
        <begin position="13"/>
        <end position="111"/>
    </location>
</feature>
<reference evidence="9 10" key="1">
    <citation type="journal article" date="2013" name="PLoS ONE">
        <title>Predicting the Proteins of Angomonas deanei, Strigomonas culicis and Their Respective Endosymbionts Reveals New Aspects of the Trypanosomatidae Family.</title>
        <authorList>
            <person name="Motta M.C."/>
            <person name="Martins A.C."/>
            <person name="de Souza S.S."/>
            <person name="Catta-Preta C.M."/>
            <person name="Silva R."/>
            <person name="Klein C.C."/>
            <person name="de Almeida L.G."/>
            <person name="de Lima Cunha O."/>
            <person name="Ciapina L.P."/>
            <person name="Brocchi M."/>
            <person name="Colabardini A.C."/>
            <person name="de Araujo Lima B."/>
            <person name="Machado C.R."/>
            <person name="de Almeida Soares C.M."/>
            <person name="Probst C.M."/>
            <person name="de Menezes C.B."/>
            <person name="Thompson C.E."/>
            <person name="Bartholomeu D.C."/>
            <person name="Gradia D.F."/>
            <person name="Pavoni D.P."/>
            <person name="Grisard E.C."/>
            <person name="Fantinatti-Garboggini F."/>
            <person name="Marchini F.K."/>
            <person name="Rodrigues-Luiz G.F."/>
            <person name="Wagner G."/>
            <person name="Goldman G.H."/>
            <person name="Fietto J.L."/>
            <person name="Elias M.C."/>
            <person name="Goldman M.H."/>
            <person name="Sagot M.F."/>
            <person name="Pereira M."/>
            <person name="Stoco P.H."/>
            <person name="de Mendonca-Neto R.P."/>
            <person name="Teixeira S.M."/>
            <person name="Maciel T.E."/>
            <person name="de Oliveira Mendes T.A."/>
            <person name="Urmenyi T.P."/>
            <person name="de Souza W."/>
            <person name="Schenkman S."/>
            <person name="de Vasconcelos A.T."/>
        </authorList>
    </citation>
    <scope>NUCLEOTIDE SEQUENCE [LARGE SCALE GENOMIC DNA]</scope>
</reference>
<keyword evidence="4" id="KW-0479">Metal-binding</keyword>
<evidence type="ECO:0000256" key="2">
    <source>
        <dbReference type="ARBA" id="ARBA00010231"/>
    </source>
</evidence>
<dbReference type="InterPro" id="IPR016055">
    <property type="entry name" value="A-D-PHexomutase_a/b/a-I/II/III"/>
</dbReference>
<dbReference type="Pfam" id="PF02879">
    <property type="entry name" value="PGM_PMM_II"/>
    <property type="match status" value="1"/>
</dbReference>
<dbReference type="NCBIfam" id="NF005737">
    <property type="entry name" value="PRK07564.1-1"/>
    <property type="match status" value="1"/>
</dbReference>
<dbReference type="OrthoDB" id="2291at2759"/>
<feature type="domain" description="Alpha-D-phosphohexomutase alpha/beta/alpha" evidence="8">
    <location>
        <begin position="122"/>
        <end position="233"/>
    </location>
</feature>
<accession>S9VKW8</accession>